<dbReference type="PROSITE" id="PS51671">
    <property type="entry name" value="ACT"/>
    <property type="match status" value="1"/>
</dbReference>
<evidence type="ECO:0000256" key="8">
    <source>
        <dbReference type="RuleBase" id="RU368092"/>
    </source>
</evidence>
<dbReference type="Gene3D" id="3.30.70.1150">
    <property type="entry name" value="ACT-like. Chain A, domain 2"/>
    <property type="match status" value="1"/>
</dbReference>
<proteinExistence type="inferred from homology"/>
<evidence type="ECO:0000256" key="1">
    <source>
        <dbReference type="ARBA" id="ARBA00004974"/>
    </source>
</evidence>
<evidence type="ECO:0000256" key="5">
    <source>
        <dbReference type="ARBA" id="ARBA00022605"/>
    </source>
</evidence>
<protein>
    <recommendedName>
        <fullName evidence="8">Acetolactate synthase small subunit</fullName>
        <shortName evidence="8">AHAS</shortName>
        <shortName evidence="8">ALS</shortName>
        <ecNumber evidence="8">2.2.1.6</ecNumber>
    </recommendedName>
    <alternativeName>
        <fullName evidence="8">Acetohydroxy-acid synthase small subunit</fullName>
    </alternativeName>
</protein>
<dbReference type="Pfam" id="PF22629">
    <property type="entry name" value="ACT_AHAS_ss"/>
    <property type="match status" value="1"/>
</dbReference>
<feature type="domain" description="ACT" evidence="9">
    <location>
        <begin position="8"/>
        <end position="82"/>
    </location>
</feature>
<sequence>MNRKQEFTITIYTENANGLINRIALLFFKMKININSINAGPTEVSDIQRFTIVVVDTDDTIRKLAYLLEKQVDVLKVYYYTNEELIWQEMALYKVPTKIMVSRTQGIQILREYKISILVIRKDYTVFEVTGHRDEINELMEVLKPLGLEEFSISSRIAVAKNGYGLHRIMGK</sequence>
<dbReference type="OrthoDB" id="1523722at2"/>
<keyword evidence="5 8" id="KW-0028">Amino-acid biosynthesis</keyword>
<evidence type="ECO:0000256" key="4">
    <source>
        <dbReference type="ARBA" id="ARBA00011744"/>
    </source>
</evidence>
<evidence type="ECO:0000256" key="6">
    <source>
        <dbReference type="ARBA" id="ARBA00023304"/>
    </source>
</evidence>
<evidence type="ECO:0000313" key="11">
    <source>
        <dbReference type="Proteomes" id="UP000307507"/>
    </source>
</evidence>
<dbReference type="GO" id="GO:0009097">
    <property type="term" value="P:isoleucine biosynthetic process"/>
    <property type="evidence" value="ECO:0007669"/>
    <property type="project" value="UniProtKB-UniRule"/>
</dbReference>
<comment type="similarity">
    <text evidence="3 8">Belongs to the acetolactate synthase small subunit family.</text>
</comment>
<reference evidence="10 11" key="1">
    <citation type="submission" date="2019-04" db="EMBL/GenBank/DDBJ databases">
        <title>Flavobacterium sp. nov. isolated from construction timber.</title>
        <authorList>
            <person name="Lin S.-Y."/>
            <person name="Chang C.-T."/>
            <person name="Young C.-C."/>
        </authorList>
    </citation>
    <scope>NUCLEOTIDE SEQUENCE [LARGE SCALE GENOMIC DNA]</scope>
    <source>
        <strain evidence="10 11">CC-CTC003</strain>
    </source>
</reference>
<keyword evidence="11" id="KW-1185">Reference proteome</keyword>
<gene>
    <name evidence="10" type="primary">ilvN</name>
    <name evidence="10" type="ORF">E6C50_15885</name>
</gene>
<dbReference type="InterPro" id="IPR054480">
    <property type="entry name" value="AHAS_small-like_ACT"/>
</dbReference>
<dbReference type="NCBIfam" id="TIGR00119">
    <property type="entry name" value="acolac_sm"/>
    <property type="match status" value="1"/>
</dbReference>
<organism evidence="10 11">
    <name type="scientific">Flavobacterium supellecticarium</name>
    <dbReference type="NCBI Taxonomy" id="2565924"/>
    <lineage>
        <taxon>Bacteria</taxon>
        <taxon>Pseudomonadati</taxon>
        <taxon>Bacteroidota</taxon>
        <taxon>Flavobacteriia</taxon>
        <taxon>Flavobacteriales</taxon>
        <taxon>Flavobacteriaceae</taxon>
        <taxon>Flavobacterium</taxon>
    </lineage>
</organism>
<comment type="caution">
    <text evidence="10">The sequence shown here is derived from an EMBL/GenBank/DDBJ whole genome shotgun (WGS) entry which is preliminary data.</text>
</comment>
<dbReference type="EMBL" id="SSNZ01000010">
    <property type="protein sequence ID" value="THF47912.1"/>
    <property type="molecule type" value="Genomic_DNA"/>
</dbReference>
<dbReference type="AlphaFoldDB" id="A0A4S3ZQX2"/>
<dbReference type="CDD" id="cd04878">
    <property type="entry name" value="ACT_AHAS"/>
    <property type="match status" value="1"/>
</dbReference>
<dbReference type="UniPathway" id="UPA00049">
    <property type="reaction ID" value="UER00059"/>
</dbReference>
<dbReference type="InterPro" id="IPR039557">
    <property type="entry name" value="AHAS_ACT"/>
</dbReference>
<evidence type="ECO:0000256" key="2">
    <source>
        <dbReference type="ARBA" id="ARBA00005025"/>
    </source>
</evidence>
<dbReference type="SUPFAM" id="SSF55021">
    <property type="entry name" value="ACT-like"/>
    <property type="match status" value="2"/>
</dbReference>
<dbReference type="EC" id="2.2.1.6" evidence="8"/>
<evidence type="ECO:0000259" key="9">
    <source>
        <dbReference type="PROSITE" id="PS51671"/>
    </source>
</evidence>
<evidence type="ECO:0000256" key="3">
    <source>
        <dbReference type="ARBA" id="ARBA00006341"/>
    </source>
</evidence>
<dbReference type="GO" id="GO:0009099">
    <property type="term" value="P:L-valine biosynthetic process"/>
    <property type="evidence" value="ECO:0007669"/>
    <property type="project" value="UniProtKB-UniRule"/>
</dbReference>
<dbReference type="InterPro" id="IPR002912">
    <property type="entry name" value="ACT_dom"/>
</dbReference>
<dbReference type="RefSeq" id="WP_136404226.1">
    <property type="nucleotide sequence ID" value="NZ_SSNZ01000010.1"/>
</dbReference>
<dbReference type="InterPro" id="IPR019455">
    <property type="entry name" value="Acetolactate_synth_ssu_C"/>
</dbReference>
<evidence type="ECO:0000256" key="7">
    <source>
        <dbReference type="ARBA" id="ARBA00048670"/>
    </source>
</evidence>
<comment type="pathway">
    <text evidence="1 8">Amino-acid biosynthesis; L-isoleucine biosynthesis; L-isoleucine from 2-oxobutanoate: step 1/4.</text>
</comment>
<dbReference type="InterPro" id="IPR045865">
    <property type="entry name" value="ACT-like_dom_sf"/>
</dbReference>
<keyword evidence="6 8" id="KW-0100">Branched-chain amino acid biosynthesis</keyword>
<name>A0A4S3ZQX2_9FLAO</name>
<dbReference type="Pfam" id="PF10369">
    <property type="entry name" value="ALS_ss_C"/>
    <property type="match status" value="1"/>
</dbReference>
<comment type="subunit">
    <text evidence="4 8">Dimer of large and small chains.</text>
</comment>
<comment type="pathway">
    <text evidence="2 8">Amino-acid biosynthesis; L-valine biosynthesis; L-valine from pyruvate: step 1/4.</text>
</comment>
<dbReference type="UniPathway" id="UPA00047">
    <property type="reaction ID" value="UER00055"/>
</dbReference>
<dbReference type="InterPro" id="IPR004789">
    <property type="entry name" value="Acetalactate_synth_ssu"/>
</dbReference>
<evidence type="ECO:0000313" key="10">
    <source>
        <dbReference type="EMBL" id="THF47912.1"/>
    </source>
</evidence>
<accession>A0A4S3ZQX2</accession>
<dbReference type="GO" id="GO:1990610">
    <property type="term" value="F:acetolactate synthase regulator activity"/>
    <property type="evidence" value="ECO:0007669"/>
    <property type="project" value="UniProtKB-UniRule"/>
</dbReference>
<comment type="catalytic activity">
    <reaction evidence="7 8">
        <text>2 pyruvate + H(+) = (2S)-2-acetolactate + CO2</text>
        <dbReference type="Rhea" id="RHEA:25249"/>
        <dbReference type="ChEBI" id="CHEBI:15361"/>
        <dbReference type="ChEBI" id="CHEBI:15378"/>
        <dbReference type="ChEBI" id="CHEBI:16526"/>
        <dbReference type="ChEBI" id="CHEBI:58476"/>
        <dbReference type="EC" id="2.2.1.6"/>
    </reaction>
</comment>
<dbReference type="Proteomes" id="UP000307507">
    <property type="component" value="Unassembled WGS sequence"/>
</dbReference>
<dbReference type="InterPro" id="IPR027271">
    <property type="entry name" value="Acetolactate_synth/TF_NikR_C"/>
</dbReference>
<dbReference type="GO" id="GO:0005829">
    <property type="term" value="C:cytosol"/>
    <property type="evidence" value="ECO:0007669"/>
    <property type="project" value="TreeGrafter"/>
</dbReference>
<dbReference type="Gene3D" id="3.30.70.260">
    <property type="match status" value="1"/>
</dbReference>
<dbReference type="GO" id="GO:0003984">
    <property type="term" value="F:acetolactate synthase activity"/>
    <property type="evidence" value="ECO:0007669"/>
    <property type="project" value="UniProtKB-UniRule"/>
</dbReference>
<keyword evidence="8 10" id="KW-0808">Transferase</keyword>
<dbReference type="PANTHER" id="PTHR30239">
    <property type="entry name" value="ACETOLACTATE SYNTHASE SMALL SUBUNIT"/>
    <property type="match status" value="1"/>
</dbReference>
<comment type="function">
    <text evidence="8">Catalyzes the conversion of 2 pyruvate molecules into acetolactate in the first common step of the biosynthetic pathway of the branched-amino acids such as leucine, isoleucine, and valine.</text>
</comment>
<dbReference type="PANTHER" id="PTHR30239:SF0">
    <property type="entry name" value="ACETOLACTATE SYNTHASE SMALL SUBUNIT 1, CHLOROPLASTIC"/>
    <property type="match status" value="1"/>
</dbReference>